<dbReference type="Gene3D" id="1.20.1250.20">
    <property type="entry name" value="MFS general substrate transporter like domains"/>
    <property type="match status" value="2"/>
</dbReference>
<dbReference type="Pfam" id="PF07690">
    <property type="entry name" value="MFS_1"/>
    <property type="match status" value="1"/>
</dbReference>
<feature type="compositionally biased region" description="Low complexity" evidence="3">
    <location>
        <begin position="994"/>
        <end position="1009"/>
    </location>
</feature>
<sequence>MGSSNWSSSCAVGLAFLQPDIESLFLQISSLPGPPYPGFGLRWERDDDASAYAPFQPAYDRNFTLKTEDFNRLQYSALNSGLLELDCPDCPLGQSTVNFVMEGRQQATLGVSITFFSIATIFVALRFISRIFMVRKIALHDWLMLVAWIIDFGFSFSLFFAVRNGLGLHSSDIKPEDQLAFNKANYAFTVLYNPALMAVKTSILVFFLTLTRNQKVFQCANYVTLFIVNAAGLALTLVNVFQCRPIGAVFLSDVPAYANCTDIVTLYLSSSPVNIITDLAILLLPMPLLTKMRLPFKQKIILVITFSFGFFVAVVDVIRIAFLQQAAISRSLEVKSIHIQNIGGVDFSSDSADFAGYASLSFMWSVVEVNVSIICGCVPSLKPLVTRLVPKLIRDTNDETSTSSPHGLSAGAVGESQVAVPPPAAAPGSPESPSLLPLPPSNEGSKDLQNQIDGISAGRPSSRDSEPIGILDFLGHPETAPLDTEGGTHTSASYAPDITFFDFVNMKNPESMLKLNNRESIAPIALTTLLFFLWGFAYGLLDILNSQFKSIVNLGPWHSLGLHGAYFGGYVFGPLLVGQPVLKIWGFKSTFITGLCIYACGTLIFWPSAVLTSTPAFILSNFIVGFGLAVLETAANPFIALCGPLENSEIRLNISQGVQAVGSVLSPLLAKRVLFKDVRDVASLVDVQWAYLGIALFDVLLAVAFYYLPIPEASDEDLEELANRRREDNMTKVIGIPVVWLTLGLGIWSQFFYVAGQEVLSTALQRFVIAARPDSSLGPFDFLTIGHSVFAVGRFLAAFSQWFLKPRWILMVSYIGMIVCSILCMKTSGTAAIVMVMLLYLFESGAFSIIFAISLRGTAQHTKTAAVLLTMAVSGGTFFPFAEYAAYLAHGASYSFCVLVAVFCAGAIFPIYLNLVPAVKKQVDPVPNEYLRRHRRRTRNPVETMHREKDNPALGGVLSRPRSLASNPDHLPDLLLPEEIHQNSLAHNLPRAKSSSGSSSRVNSTSSHHSGSKQRFTARIDDS</sequence>
<feature type="transmembrane region" description="Helical" evidence="4">
    <location>
        <begin position="776"/>
        <end position="796"/>
    </location>
</feature>
<feature type="transmembrane region" description="Helical" evidence="4">
    <location>
        <begin position="831"/>
        <end position="853"/>
    </location>
</feature>
<feature type="transmembrane region" description="Helical" evidence="4">
    <location>
        <begin position="893"/>
        <end position="913"/>
    </location>
</feature>
<dbReference type="EMBL" id="JQFZ01000252">
    <property type="protein sequence ID" value="KGO53191.1"/>
    <property type="molecule type" value="Genomic_DNA"/>
</dbReference>
<evidence type="ECO:0000313" key="7">
    <source>
        <dbReference type="Proteomes" id="UP000030143"/>
    </source>
</evidence>
<feature type="transmembrane region" description="Helical" evidence="4">
    <location>
        <begin position="271"/>
        <end position="289"/>
    </location>
</feature>
<dbReference type="STRING" id="27334.A0A0A2JR19"/>
<dbReference type="RefSeq" id="XP_016595830.1">
    <property type="nucleotide sequence ID" value="XM_016743108.1"/>
</dbReference>
<feature type="transmembrane region" description="Helical" evidence="4">
    <location>
        <begin position="191"/>
        <end position="210"/>
    </location>
</feature>
<dbReference type="PhylomeDB" id="A0A0A2JR19"/>
<dbReference type="HOGENOM" id="CLU_006746_1_0_1"/>
<dbReference type="InterPro" id="IPR050375">
    <property type="entry name" value="MFS_TsgA-like"/>
</dbReference>
<evidence type="ECO:0000256" key="1">
    <source>
        <dbReference type="ARBA" id="ARBA00004429"/>
    </source>
</evidence>
<dbReference type="InterPro" id="IPR011701">
    <property type="entry name" value="MFS"/>
</dbReference>
<comment type="caution">
    <text evidence="6">The sequence shown here is derived from an EMBL/GenBank/DDBJ whole genome shotgun (WGS) entry which is preliminary data.</text>
</comment>
<feature type="region of interest" description="Disordered" evidence="3">
    <location>
        <begin position="989"/>
        <end position="1023"/>
    </location>
</feature>
<dbReference type="InterPro" id="IPR036259">
    <property type="entry name" value="MFS_trans_sf"/>
</dbReference>
<feature type="transmembrane region" description="Helical" evidence="4">
    <location>
        <begin position="107"/>
        <end position="129"/>
    </location>
</feature>
<dbReference type="PANTHER" id="PTHR43702:SF13">
    <property type="entry name" value="MONOSACCHARIDE TRANSPORTER, PUTATIVE (AFU_ORTHOLOGUE AFUA_4G06630)-RELATED"/>
    <property type="match status" value="1"/>
</dbReference>
<feature type="domain" description="Rhodopsin" evidence="5">
    <location>
        <begin position="125"/>
        <end position="386"/>
    </location>
</feature>
<feature type="transmembrane region" description="Helical" evidence="4">
    <location>
        <begin position="590"/>
        <end position="610"/>
    </location>
</feature>
<dbReference type="SUPFAM" id="SSF103473">
    <property type="entry name" value="MFS general substrate transporter"/>
    <property type="match status" value="1"/>
</dbReference>
<comment type="subcellular location">
    <subcellularLocation>
        <location evidence="1">Cell inner membrane</location>
        <topology evidence="1">Multi-pass membrane protein</topology>
    </subcellularLocation>
</comment>
<evidence type="ECO:0000256" key="4">
    <source>
        <dbReference type="SAM" id="Phobius"/>
    </source>
</evidence>
<dbReference type="GeneID" id="27678527"/>
<keyword evidence="2" id="KW-1003">Cell membrane</keyword>
<dbReference type="Pfam" id="PF20684">
    <property type="entry name" value="Fung_rhodopsin"/>
    <property type="match status" value="1"/>
</dbReference>
<dbReference type="Proteomes" id="UP000030143">
    <property type="component" value="Unassembled WGS sequence"/>
</dbReference>
<feature type="region of interest" description="Disordered" evidence="3">
    <location>
        <begin position="931"/>
        <end position="962"/>
    </location>
</feature>
<dbReference type="InterPro" id="IPR049326">
    <property type="entry name" value="Rhodopsin_dom_fungi"/>
</dbReference>
<dbReference type="OrthoDB" id="546893at2759"/>
<accession>A0A0A2JR19</accession>
<feature type="transmembrane region" description="Helical" evidence="4">
    <location>
        <begin position="865"/>
        <end position="887"/>
    </location>
</feature>
<proteinExistence type="predicted"/>
<keyword evidence="4" id="KW-0472">Membrane</keyword>
<dbReference type="GO" id="GO:0022857">
    <property type="term" value="F:transmembrane transporter activity"/>
    <property type="evidence" value="ECO:0007669"/>
    <property type="project" value="InterPro"/>
</dbReference>
<feature type="region of interest" description="Disordered" evidence="3">
    <location>
        <begin position="396"/>
        <end position="470"/>
    </location>
</feature>
<feature type="transmembrane region" description="Helical" evidence="4">
    <location>
        <begin position="616"/>
        <end position="638"/>
    </location>
</feature>
<feature type="transmembrane region" description="Helical" evidence="4">
    <location>
        <begin position="141"/>
        <end position="162"/>
    </location>
</feature>
<evidence type="ECO:0000256" key="2">
    <source>
        <dbReference type="ARBA" id="ARBA00022475"/>
    </source>
</evidence>
<gene>
    <name evidence="6" type="ORF">PEX2_058340</name>
</gene>
<keyword evidence="4" id="KW-0812">Transmembrane</keyword>
<keyword evidence="4" id="KW-1133">Transmembrane helix</keyword>
<dbReference type="PANTHER" id="PTHR43702">
    <property type="entry name" value="L-FUCOSE-PROTON SYMPORTER"/>
    <property type="match status" value="1"/>
</dbReference>
<evidence type="ECO:0000256" key="3">
    <source>
        <dbReference type="SAM" id="MobiDB-lite"/>
    </source>
</evidence>
<feature type="transmembrane region" description="Helical" evidence="4">
    <location>
        <begin position="521"/>
        <end position="540"/>
    </location>
</feature>
<feature type="transmembrane region" description="Helical" evidence="4">
    <location>
        <begin position="733"/>
        <end position="756"/>
    </location>
</feature>
<protein>
    <submittedName>
        <fullName evidence="6">Major facilitator superfamily domain, general substrate transporter</fullName>
    </submittedName>
</protein>
<reference evidence="6 7" key="1">
    <citation type="journal article" date="2015" name="Mol. Plant Microbe Interact.">
        <title>Genome, transcriptome, and functional analyses of Penicillium expansum provide new insights into secondary metabolism and pathogenicity.</title>
        <authorList>
            <person name="Ballester A.R."/>
            <person name="Marcet-Houben M."/>
            <person name="Levin E."/>
            <person name="Sela N."/>
            <person name="Selma-Lazaro C."/>
            <person name="Carmona L."/>
            <person name="Wisniewski M."/>
            <person name="Droby S."/>
            <person name="Gonzalez-Candelas L."/>
            <person name="Gabaldon T."/>
        </authorList>
    </citation>
    <scope>NUCLEOTIDE SEQUENCE [LARGE SCALE GENOMIC DNA]</scope>
    <source>
        <strain evidence="6 7">MD-8</strain>
    </source>
</reference>
<evidence type="ECO:0000313" key="6">
    <source>
        <dbReference type="EMBL" id="KGO53191.1"/>
    </source>
</evidence>
<feature type="transmembrane region" description="Helical" evidence="4">
    <location>
        <begin position="808"/>
        <end position="825"/>
    </location>
</feature>
<evidence type="ECO:0000259" key="5">
    <source>
        <dbReference type="Pfam" id="PF20684"/>
    </source>
</evidence>
<keyword evidence="7" id="KW-1185">Reference proteome</keyword>
<dbReference type="VEuPathDB" id="FungiDB:PEXP_034280"/>
<feature type="transmembrane region" description="Helical" evidence="4">
    <location>
        <begin position="301"/>
        <end position="322"/>
    </location>
</feature>
<organism evidence="6 7">
    <name type="scientific">Penicillium expansum</name>
    <name type="common">Blue mold rot fungus</name>
    <dbReference type="NCBI Taxonomy" id="27334"/>
    <lineage>
        <taxon>Eukaryota</taxon>
        <taxon>Fungi</taxon>
        <taxon>Dikarya</taxon>
        <taxon>Ascomycota</taxon>
        <taxon>Pezizomycotina</taxon>
        <taxon>Eurotiomycetes</taxon>
        <taxon>Eurotiomycetidae</taxon>
        <taxon>Eurotiales</taxon>
        <taxon>Aspergillaceae</taxon>
        <taxon>Penicillium</taxon>
    </lineage>
</organism>
<dbReference type="AlphaFoldDB" id="A0A0A2JR19"/>
<feature type="transmembrane region" description="Helical" evidence="4">
    <location>
        <begin position="689"/>
        <end position="708"/>
    </location>
</feature>
<dbReference type="GO" id="GO:0005886">
    <property type="term" value="C:plasma membrane"/>
    <property type="evidence" value="ECO:0007669"/>
    <property type="project" value="UniProtKB-SubCell"/>
</dbReference>
<feature type="transmembrane region" description="Helical" evidence="4">
    <location>
        <begin position="560"/>
        <end position="578"/>
    </location>
</feature>
<feature type="compositionally biased region" description="Low complexity" evidence="3">
    <location>
        <begin position="426"/>
        <end position="435"/>
    </location>
</feature>
<feature type="transmembrane region" description="Helical" evidence="4">
    <location>
        <begin position="222"/>
        <end position="241"/>
    </location>
</feature>
<name>A0A0A2JR19_PENEN</name>